<accession>A0A8T0JYW9</accession>
<sequence length="125" mass="14150">MAVGVPVVDARFGVSRNLVNPFWKRKGTGRRRFRSAVPPVVESSSFSTKVVSPCCDINGGIHERRRRRSDINDRCNGGSGRRRNMFAAFHWGEKKLSPPYIPRGVRGTCGGHDLEDFWRSPYVFL</sequence>
<gene>
    <name evidence="1" type="ORF">HKW66_Vig0147430</name>
</gene>
<proteinExistence type="predicted"/>
<reference evidence="1 2" key="1">
    <citation type="submission" date="2020-05" db="EMBL/GenBank/DDBJ databases">
        <title>Vigna angularis (adzuki bean) Var. LongXiaoDou No. 4 denovo assembly.</title>
        <authorList>
            <person name="Xiang H."/>
        </authorList>
    </citation>
    <scope>NUCLEOTIDE SEQUENCE [LARGE SCALE GENOMIC DNA]</scope>
    <source>
        <tissue evidence="1">Leaf</tissue>
    </source>
</reference>
<comment type="caution">
    <text evidence="1">The sequence shown here is derived from an EMBL/GenBank/DDBJ whole genome shotgun (WGS) entry which is preliminary data.</text>
</comment>
<protein>
    <submittedName>
        <fullName evidence="1">Uncharacterized protein</fullName>
    </submittedName>
</protein>
<name>A0A8T0JYW9_PHAAN</name>
<dbReference type="AlphaFoldDB" id="A0A8T0JYW9"/>
<dbReference type="EMBL" id="JABFOF010000008">
    <property type="protein sequence ID" value="KAG2384493.1"/>
    <property type="molecule type" value="Genomic_DNA"/>
</dbReference>
<evidence type="ECO:0000313" key="2">
    <source>
        <dbReference type="Proteomes" id="UP000743370"/>
    </source>
</evidence>
<organism evidence="1 2">
    <name type="scientific">Phaseolus angularis</name>
    <name type="common">Azuki bean</name>
    <name type="synonym">Vigna angularis</name>
    <dbReference type="NCBI Taxonomy" id="3914"/>
    <lineage>
        <taxon>Eukaryota</taxon>
        <taxon>Viridiplantae</taxon>
        <taxon>Streptophyta</taxon>
        <taxon>Embryophyta</taxon>
        <taxon>Tracheophyta</taxon>
        <taxon>Spermatophyta</taxon>
        <taxon>Magnoliopsida</taxon>
        <taxon>eudicotyledons</taxon>
        <taxon>Gunneridae</taxon>
        <taxon>Pentapetalae</taxon>
        <taxon>rosids</taxon>
        <taxon>fabids</taxon>
        <taxon>Fabales</taxon>
        <taxon>Fabaceae</taxon>
        <taxon>Papilionoideae</taxon>
        <taxon>50 kb inversion clade</taxon>
        <taxon>NPAAA clade</taxon>
        <taxon>indigoferoid/millettioid clade</taxon>
        <taxon>Phaseoleae</taxon>
        <taxon>Vigna</taxon>
    </lineage>
</organism>
<dbReference type="Proteomes" id="UP000743370">
    <property type="component" value="Unassembled WGS sequence"/>
</dbReference>
<evidence type="ECO:0000313" key="1">
    <source>
        <dbReference type="EMBL" id="KAG2384493.1"/>
    </source>
</evidence>